<feature type="signal peptide" evidence="1">
    <location>
        <begin position="1"/>
        <end position="28"/>
    </location>
</feature>
<proteinExistence type="predicted"/>
<dbReference type="OrthoDB" id="2014201at2759"/>
<organism evidence="2 3">
    <name type="scientific">Hondaea fermentalgiana</name>
    <dbReference type="NCBI Taxonomy" id="2315210"/>
    <lineage>
        <taxon>Eukaryota</taxon>
        <taxon>Sar</taxon>
        <taxon>Stramenopiles</taxon>
        <taxon>Bigyra</taxon>
        <taxon>Labyrinthulomycetes</taxon>
        <taxon>Thraustochytrida</taxon>
        <taxon>Thraustochytriidae</taxon>
        <taxon>Hondaea</taxon>
    </lineage>
</organism>
<keyword evidence="1" id="KW-0732">Signal</keyword>
<dbReference type="EMBL" id="BEYU01000071">
    <property type="protein sequence ID" value="GBG30101.1"/>
    <property type="molecule type" value="Genomic_DNA"/>
</dbReference>
<dbReference type="Proteomes" id="UP000241890">
    <property type="component" value="Unassembled WGS sequence"/>
</dbReference>
<dbReference type="SUPFAM" id="SSF53448">
    <property type="entry name" value="Nucleotide-diphospho-sugar transferases"/>
    <property type="match status" value="2"/>
</dbReference>
<dbReference type="InterPro" id="IPR002495">
    <property type="entry name" value="Glyco_trans_8"/>
</dbReference>
<dbReference type="Gene3D" id="3.90.550.10">
    <property type="entry name" value="Spore Coat Polysaccharide Biosynthesis Protein SpsA, Chain A"/>
    <property type="match status" value="3"/>
</dbReference>
<accession>A0A2R5GP58</accession>
<dbReference type="PANTHER" id="PTHR11183">
    <property type="entry name" value="GLYCOGENIN SUBFAMILY MEMBER"/>
    <property type="match status" value="1"/>
</dbReference>
<dbReference type="InterPro" id="IPR050587">
    <property type="entry name" value="GNT1/Glycosyltrans_8"/>
</dbReference>
<evidence type="ECO:0000256" key="1">
    <source>
        <dbReference type="SAM" id="SignalP"/>
    </source>
</evidence>
<evidence type="ECO:0000313" key="2">
    <source>
        <dbReference type="EMBL" id="GBG30101.1"/>
    </source>
</evidence>
<dbReference type="InParanoid" id="A0A2R5GP58"/>
<sequence length="1002" mass="114074">MQPRRPILFIALGIAALLLTLINLTTLGEEFQDSVSMEHFTSEDVVKVSTFMAPPFRGSTFFYSAHWITLLDETAASTIGAKMFKRHMISKYLHGKVAWETMGIIASPGAPDDLLTWAKGLGVTIHEMPVLECNAKTPDISLQRYKLTKLRSWCMTEFESVVFMDLNTVVLGEVRVLPNMCRSSPPAAICGASAGTDQPAYTIDPNVFVAVPSATHCSALLTEAGNATPAATGCEKEILSSYFPHVDRKNIDPRYNNIVFEGNTVHRVDDSIVVQYDPTHAESMERSDVRAMLESIDRDLDSFESQRKHEVPKRVLYITMLTPSPPDESTHSTTIEVFKQHHISKFAIGGIPWENQAIVYTENAFPEFRKWLEDRGGHTIEVPPLFCENGRDARYKYQFTKLQLWNLTDWDVIVYTDLDTLIMGDISTLWSSCIPGVNLCGVEETVYLPKKHYLNGGMLIARPDATFYKYLIESRKTYDKSTFLCEQDYLNYQLTTRRIGVVDSKYNIMSFDYTRQVRFQQAKIVHYVMYQVDNLQGGITPDERDYIHEVIAKVDKIGESYPDPGAQIFQDSELKIVRSETFMTVNSSFSPTILQNYPAPARSVIWLTLLDEESTSEEGALAFKRHMVSKHAYGAIAWENMGVFVTPEAPETLVAWAKDLGVSIHRTKGLSCSSWSVRAPKQKKLTKLQAWCMTDFESVVFMAANTLVTHDVRELVTMCSDAGIGFCGAASASNLPYYRRSHLVPKRVLYATMLTPPPKDGYTHSTSADMFKQHHVSKFLYGNIPWENQAIIYTDNAFPEFRKWLEDRGGHTIEVKPLFCKNGRDKRYRYQFTKLQFWNLTDWDTIVYTDLDTIVVGDISQLWNACVDTVKVCGVEEPRYMPGRRYMNGGLLLARPDDAFYKYLIEGRKTYTQSTWLCEQDYLNYFLTGRRYGVVDPKYNVMGFDPNRKIPFQAARIIHYVLGQVDRLELGITASERDFLHAMMEKVKIKADTYQDPAITKP</sequence>
<gene>
    <name evidence="2" type="ORF">FCC1311_063212</name>
</gene>
<dbReference type="AlphaFoldDB" id="A0A2R5GP58"/>
<dbReference type="Pfam" id="PF01501">
    <property type="entry name" value="Glyco_transf_8"/>
    <property type="match status" value="2"/>
</dbReference>
<name>A0A2R5GP58_9STRA</name>
<reference evidence="2 3" key="1">
    <citation type="submission" date="2017-12" db="EMBL/GenBank/DDBJ databases">
        <title>Sequencing, de novo assembly and annotation of complete genome of a new Thraustochytrid species, strain FCC1311.</title>
        <authorList>
            <person name="Sedici K."/>
            <person name="Godart F."/>
            <person name="Aiese Cigliano R."/>
            <person name="Sanseverino W."/>
            <person name="Barakat M."/>
            <person name="Ortet P."/>
            <person name="Marechal E."/>
            <person name="Cagnac O."/>
            <person name="Amato A."/>
        </authorList>
    </citation>
    <scope>NUCLEOTIDE SEQUENCE [LARGE SCALE GENOMIC DNA]</scope>
</reference>
<evidence type="ECO:0000313" key="3">
    <source>
        <dbReference type="Proteomes" id="UP000241890"/>
    </source>
</evidence>
<comment type="caution">
    <text evidence="2">The sequence shown here is derived from an EMBL/GenBank/DDBJ whole genome shotgun (WGS) entry which is preliminary data.</text>
</comment>
<keyword evidence="3" id="KW-1185">Reference proteome</keyword>
<dbReference type="GO" id="GO:0016757">
    <property type="term" value="F:glycosyltransferase activity"/>
    <property type="evidence" value="ECO:0007669"/>
    <property type="project" value="InterPro"/>
</dbReference>
<feature type="chain" id="PRO_5015351356" evidence="1">
    <location>
        <begin position="29"/>
        <end position="1002"/>
    </location>
</feature>
<protein>
    <submittedName>
        <fullName evidence="2">Galactinol synthase 1</fullName>
    </submittedName>
</protein>
<dbReference type="InterPro" id="IPR029044">
    <property type="entry name" value="Nucleotide-diphossugar_trans"/>
</dbReference>